<feature type="compositionally biased region" description="Basic and acidic residues" evidence="1">
    <location>
        <begin position="8"/>
        <end position="17"/>
    </location>
</feature>
<feature type="compositionally biased region" description="Polar residues" evidence="1">
    <location>
        <begin position="35"/>
        <end position="70"/>
    </location>
</feature>
<reference evidence="2 3" key="1">
    <citation type="journal article" date="2018" name="IMA Fungus">
        <title>IMA Genome-F 9: Draft genome sequence of Annulohypoxylon stygium, Aspergillus mulundensis, Berkeleyomyces basicola (syn. Thielaviopsis basicola), Ceratocystis smalleyi, two Cercospora beticola strains, Coleophoma cylindrospora, Fusarium fracticaudum, Phialophora cf. hyalina, and Morchella septimelata.</title>
        <authorList>
            <person name="Wingfield B.D."/>
            <person name="Bills G.F."/>
            <person name="Dong Y."/>
            <person name="Huang W."/>
            <person name="Nel W.J."/>
            <person name="Swalarsk-Parry B.S."/>
            <person name="Vaghefi N."/>
            <person name="Wilken P.M."/>
            <person name="An Z."/>
            <person name="de Beer Z.W."/>
            <person name="De Vos L."/>
            <person name="Chen L."/>
            <person name="Duong T.A."/>
            <person name="Gao Y."/>
            <person name="Hammerbacher A."/>
            <person name="Kikkert J.R."/>
            <person name="Li Y."/>
            <person name="Li H."/>
            <person name="Li K."/>
            <person name="Li Q."/>
            <person name="Liu X."/>
            <person name="Ma X."/>
            <person name="Naidoo K."/>
            <person name="Pethybridge S.J."/>
            <person name="Sun J."/>
            <person name="Steenkamp E.T."/>
            <person name="van der Nest M.A."/>
            <person name="van Wyk S."/>
            <person name="Wingfield M.J."/>
            <person name="Xiong C."/>
            <person name="Yue Q."/>
            <person name="Zhang X."/>
        </authorList>
    </citation>
    <scope>NUCLEOTIDE SEQUENCE [LARGE SCALE GENOMIC DNA]</scope>
    <source>
        <strain evidence="2 3">BP5796</strain>
    </source>
</reference>
<dbReference type="OrthoDB" id="5377012at2759"/>
<feature type="compositionally biased region" description="Basic and acidic residues" evidence="1">
    <location>
        <begin position="386"/>
        <end position="401"/>
    </location>
</feature>
<proteinExistence type="predicted"/>
<sequence length="401" mass="40916">MATAETAQHAHERPDRSGRRRPFSAWMKKLANLKGGSSSSDSNHTGTKRNAYQMKSQSKKNGASKNNNPYPESGTAGDSTAPAEGNPSFSTGPTGDTISSVSLERSRDSNRSSEDGLPPPTIGNKSMAGTMGTDVAHSDVAPSHAPSSGDATTGTSAATPAGTNVSSGGHASNGNNGQSIQFVHQFPSSPPPSALPAHLVPQGSGGHPATYNMATANNLLTDNASILTLASSSKRRRRRSMDTDASVRALAPSSLFGGSRESLPLSVLSSNIEPNAATTTSGLHQSRANVGAAERASIYSATGVTPALPSERNSFYAGKQTVASDGSSIKSGMVGHGKAESASGSPAGTAVPGSPLASPRDASGPGRISRNNSGWGDVTESPTDPQTERVEEGHIEESEKS</sequence>
<evidence type="ECO:0008006" key="4">
    <source>
        <dbReference type="Google" id="ProtNLM"/>
    </source>
</evidence>
<name>A0A3D8SZ61_9HELO</name>
<feature type="region of interest" description="Disordered" evidence="1">
    <location>
        <begin position="319"/>
        <end position="401"/>
    </location>
</feature>
<dbReference type="AlphaFoldDB" id="A0A3D8SZ61"/>
<feature type="compositionally biased region" description="Basic and acidic residues" evidence="1">
    <location>
        <begin position="104"/>
        <end position="114"/>
    </location>
</feature>
<evidence type="ECO:0000313" key="2">
    <source>
        <dbReference type="EMBL" id="RDW91613.1"/>
    </source>
</evidence>
<gene>
    <name evidence="2" type="ORF">BP5796_02778</name>
</gene>
<organism evidence="2 3">
    <name type="scientific">Coleophoma crateriformis</name>
    <dbReference type="NCBI Taxonomy" id="565419"/>
    <lineage>
        <taxon>Eukaryota</taxon>
        <taxon>Fungi</taxon>
        <taxon>Dikarya</taxon>
        <taxon>Ascomycota</taxon>
        <taxon>Pezizomycotina</taxon>
        <taxon>Leotiomycetes</taxon>
        <taxon>Helotiales</taxon>
        <taxon>Dermateaceae</taxon>
        <taxon>Coleophoma</taxon>
    </lineage>
</organism>
<accession>A0A3D8SZ61</accession>
<evidence type="ECO:0000313" key="3">
    <source>
        <dbReference type="Proteomes" id="UP000256328"/>
    </source>
</evidence>
<keyword evidence="3" id="KW-1185">Reference proteome</keyword>
<comment type="caution">
    <text evidence="2">The sequence shown here is derived from an EMBL/GenBank/DDBJ whole genome shotgun (WGS) entry which is preliminary data.</text>
</comment>
<dbReference type="Proteomes" id="UP000256328">
    <property type="component" value="Unassembled WGS sequence"/>
</dbReference>
<feature type="region of interest" description="Disordered" evidence="1">
    <location>
        <begin position="1"/>
        <end position="212"/>
    </location>
</feature>
<feature type="compositionally biased region" description="Polar residues" evidence="1">
    <location>
        <begin position="321"/>
        <end position="330"/>
    </location>
</feature>
<dbReference type="EMBL" id="PDLN01000003">
    <property type="protein sequence ID" value="RDW91613.1"/>
    <property type="molecule type" value="Genomic_DNA"/>
</dbReference>
<evidence type="ECO:0000256" key="1">
    <source>
        <dbReference type="SAM" id="MobiDB-lite"/>
    </source>
</evidence>
<protein>
    <recommendedName>
        <fullName evidence="4">Ca2+-modulated nonselective cation channel polycystin</fullName>
    </recommendedName>
</protein>
<feature type="compositionally biased region" description="Polar residues" evidence="1">
    <location>
        <begin position="369"/>
        <end position="385"/>
    </location>
</feature>
<feature type="compositionally biased region" description="Low complexity" evidence="1">
    <location>
        <begin position="145"/>
        <end position="179"/>
    </location>
</feature>
<feature type="compositionally biased region" description="Polar residues" evidence="1">
    <location>
        <begin position="87"/>
        <end position="101"/>
    </location>
</feature>